<protein>
    <submittedName>
        <fullName evidence="8">CoA pyrophosphatase</fullName>
    </submittedName>
</protein>
<evidence type="ECO:0000256" key="4">
    <source>
        <dbReference type="ARBA" id="ARBA00022801"/>
    </source>
</evidence>
<keyword evidence="9" id="KW-1185">Reference proteome</keyword>
<evidence type="ECO:0000256" key="3">
    <source>
        <dbReference type="ARBA" id="ARBA00022723"/>
    </source>
</evidence>
<keyword evidence="6" id="KW-0464">Manganese</keyword>
<dbReference type="PANTHER" id="PTHR12992:SF11">
    <property type="entry name" value="MITOCHONDRIAL COENZYME A DIPHOSPHATASE NUDT8"/>
    <property type="match status" value="1"/>
</dbReference>
<proteinExistence type="predicted"/>
<evidence type="ECO:0000313" key="9">
    <source>
        <dbReference type="Proteomes" id="UP000275076"/>
    </source>
</evidence>
<reference evidence="8 9" key="1">
    <citation type="submission" date="2018-10" db="EMBL/GenBank/DDBJ databases">
        <title>Draft genome sequence of Bacillus salarius IM0101, isolated from a hypersaline soil in Inner Mongolia, China.</title>
        <authorList>
            <person name="Yamprayoonswat W."/>
            <person name="Boonvisut S."/>
            <person name="Jumpathong W."/>
            <person name="Sittihan S."/>
            <person name="Ruangsuj P."/>
            <person name="Wanthongcharoen S."/>
            <person name="Thongpramul N."/>
            <person name="Pimmason S."/>
            <person name="Yu B."/>
            <person name="Yasawong M."/>
        </authorList>
    </citation>
    <scope>NUCLEOTIDE SEQUENCE [LARGE SCALE GENOMIC DNA]</scope>
    <source>
        <strain evidence="8 9">IM0101</strain>
    </source>
</reference>
<evidence type="ECO:0000259" key="7">
    <source>
        <dbReference type="PROSITE" id="PS51462"/>
    </source>
</evidence>
<dbReference type="InterPro" id="IPR015797">
    <property type="entry name" value="NUDIX_hydrolase-like_dom_sf"/>
</dbReference>
<dbReference type="GO" id="GO:0046872">
    <property type="term" value="F:metal ion binding"/>
    <property type="evidence" value="ECO:0007669"/>
    <property type="project" value="UniProtKB-KW"/>
</dbReference>
<dbReference type="GO" id="GO:0010945">
    <property type="term" value="F:coenzyme A diphosphatase activity"/>
    <property type="evidence" value="ECO:0007669"/>
    <property type="project" value="InterPro"/>
</dbReference>
<dbReference type="Gene3D" id="3.90.79.10">
    <property type="entry name" value="Nucleoside Triphosphate Pyrophosphohydrolase"/>
    <property type="match status" value="1"/>
</dbReference>
<gene>
    <name evidence="8" type="ORF">D7Z54_20290</name>
</gene>
<evidence type="ECO:0000256" key="2">
    <source>
        <dbReference type="ARBA" id="ARBA00001946"/>
    </source>
</evidence>
<comment type="cofactor">
    <cofactor evidence="2">
        <name>Mg(2+)</name>
        <dbReference type="ChEBI" id="CHEBI:18420"/>
    </cofactor>
</comment>
<keyword evidence="5" id="KW-0460">Magnesium</keyword>
<keyword evidence="3" id="KW-0479">Metal-binding</keyword>
<comment type="caution">
    <text evidence="8">The sequence shown here is derived from an EMBL/GenBank/DDBJ whole genome shotgun (WGS) entry which is preliminary data.</text>
</comment>
<dbReference type="EMBL" id="RBVX01000023">
    <property type="protein sequence ID" value="RSL31608.1"/>
    <property type="molecule type" value="Genomic_DNA"/>
</dbReference>
<dbReference type="InterPro" id="IPR000086">
    <property type="entry name" value="NUDIX_hydrolase_dom"/>
</dbReference>
<comment type="cofactor">
    <cofactor evidence="1">
        <name>Mn(2+)</name>
        <dbReference type="ChEBI" id="CHEBI:29035"/>
    </cofactor>
</comment>
<dbReference type="SUPFAM" id="SSF55811">
    <property type="entry name" value="Nudix"/>
    <property type="match status" value="1"/>
</dbReference>
<dbReference type="Proteomes" id="UP000275076">
    <property type="component" value="Unassembled WGS sequence"/>
</dbReference>
<evidence type="ECO:0000256" key="1">
    <source>
        <dbReference type="ARBA" id="ARBA00001936"/>
    </source>
</evidence>
<organism evidence="8 9">
    <name type="scientific">Salibacterium salarium</name>
    <dbReference type="NCBI Taxonomy" id="284579"/>
    <lineage>
        <taxon>Bacteria</taxon>
        <taxon>Bacillati</taxon>
        <taxon>Bacillota</taxon>
        <taxon>Bacilli</taxon>
        <taxon>Bacillales</taxon>
        <taxon>Bacillaceae</taxon>
    </lineage>
</organism>
<sequence length="199" mass="22849">MKQFENRKQGIINEHSMRRYAIFLPLIEIENDIHLLFEVRAKHMKRQPGEVCFPGGMVDITDESPADAAVRELSEEIGIHEEEASLIGSLDKIISPFNQIIFPYVGYIDKTATYSPNEAEVAEIFTVPLSFFLTNQPVQHDIHLKVEAAESFPYESIPNGKSYKWNAATLPEYFYFYGDYVIWGLTAKITKHFIEEAIK</sequence>
<name>A0A3R9PIR3_9BACI</name>
<dbReference type="PANTHER" id="PTHR12992">
    <property type="entry name" value="NUDIX HYDROLASE"/>
    <property type="match status" value="1"/>
</dbReference>
<evidence type="ECO:0000256" key="5">
    <source>
        <dbReference type="ARBA" id="ARBA00022842"/>
    </source>
</evidence>
<dbReference type="Pfam" id="PF00293">
    <property type="entry name" value="NUDIX"/>
    <property type="match status" value="1"/>
</dbReference>
<accession>A0A3R9PIR3</accession>
<feature type="domain" description="Nudix hydrolase" evidence="7">
    <location>
        <begin position="17"/>
        <end position="150"/>
    </location>
</feature>
<dbReference type="CDD" id="cd03426">
    <property type="entry name" value="NUDIX_CoAse_Nudt7"/>
    <property type="match status" value="1"/>
</dbReference>
<dbReference type="InterPro" id="IPR045121">
    <property type="entry name" value="CoAse"/>
</dbReference>
<dbReference type="OrthoDB" id="9802805at2"/>
<evidence type="ECO:0000256" key="6">
    <source>
        <dbReference type="ARBA" id="ARBA00023211"/>
    </source>
</evidence>
<keyword evidence="4" id="KW-0378">Hydrolase</keyword>
<dbReference type="AlphaFoldDB" id="A0A3R9PIR3"/>
<evidence type="ECO:0000313" key="8">
    <source>
        <dbReference type="EMBL" id="RSL31608.1"/>
    </source>
</evidence>
<dbReference type="PROSITE" id="PS51462">
    <property type="entry name" value="NUDIX"/>
    <property type="match status" value="1"/>
</dbReference>